<protein>
    <submittedName>
        <fullName evidence="3">Right-handed parallel beta-helix repeat-containing protein</fullName>
    </submittedName>
</protein>
<feature type="domain" description="Right handed beta helix" evidence="2">
    <location>
        <begin position="502"/>
        <end position="666"/>
    </location>
</feature>
<dbReference type="OrthoDB" id="5931607at2"/>
<dbReference type="InterPro" id="IPR011050">
    <property type="entry name" value="Pectin_lyase_fold/virulence"/>
</dbReference>
<dbReference type="SMART" id="SM00710">
    <property type="entry name" value="PbH1"/>
    <property type="match status" value="8"/>
</dbReference>
<dbReference type="InterPro" id="IPR006626">
    <property type="entry name" value="PbH1"/>
</dbReference>
<dbReference type="Gene3D" id="2.160.20.10">
    <property type="entry name" value="Single-stranded right-handed beta-helix, Pectin lyase-like"/>
    <property type="match status" value="1"/>
</dbReference>
<dbReference type="RefSeq" id="WP_129834479.1">
    <property type="nucleotide sequence ID" value="NZ_CP035704.1"/>
</dbReference>
<accession>A0A411HLU1</accession>
<keyword evidence="1" id="KW-0732">Signal</keyword>
<organism evidence="3 4">
    <name type="scientific">Pseudolysobacter antarcticus</name>
    <dbReference type="NCBI Taxonomy" id="2511995"/>
    <lineage>
        <taxon>Bacteria</taxon>
        <taxon>Pseudomonadati</taxon>
        <taxon>Pseudomonadota</taxon>
        <taxon>Gammaproteobacteria</taxon>
        <taxon>Lysobacterales</taxon>
        <taxon>Rhodanobacteraceae</taxon>
        <taxon>Pseudolysobacter</taxon>
    </lineage>
</organism>
<evidence type="ECO:0000313" key="3">
    <source>
        <dbReference type="EMBL" id="QBB71458.1"/>
    </source>
</evidence>
<dbReference type="AlphaFoldDB" id="A0A411HLU1"/>
<evidence type="ECO:0000259" key="2">
    <source>
        <dbReference type="Pfam" id="PF13229"/>
    </source>
</evidence>
<name>A0A411HLU1_9GAMM</name>
<dbReference type="Pfam" id="PF13229">
    <property type="entry name" value="Beta_helix"/>
    <property type="match status" value="1"/>
</dbReference>
<sequence>MISKRKVVATLLFGAASLLMPFIAIATSPCVNTVTQLQANLATWGGMSSGDMTIRIVQGNYPITLSGFSQTSGTATLSLLGGYTANCASRLVNPTNTVIDGQNSSGVRIYIATRNDVTIEGISFTGLHKAFGLYFDDFSNGSDHTFTVRYNIFHDFQADGSDPNVYAGVHIRGAPDSGGVNLHFQNNLVYGVSATSGLPAIQLTSRDDGILNMDSNTIAGIGSGTAAAVNFYSPGSGAAILENNIIYNGTATSLSFSAGDVGPIAGYNLLGNTQSSVDKGTNVIAGDISNNYGNPLFANTSLHDYHLANNALLSINSGGQIPGLTGVADGLPAHDLDGKTRVVGSAVDRGAYENQTTDDLNNFTVTTIADNGNNTSPTVGSLRWAIKNANANTGASKISFSVPCLSLFNLSSPLLPNITTNVSIDGYSNPGAIKNTSDTSFNANLCVVMNGGASAAYALHTSGSGRLTVRGLAFVGFTDAAIRLEGGGGNYIQGDQFGGIGFTNANHDGIRITGASGNALIGGYDDPSVMNLISGCSDVGVYIDNASGANTVATNLIGLGTDGTSAISNSTGLFIANSPKNIVQYNTIDNSASYGVEIRGVTVVSDNTLQYNTIAANAAGGVLLDGADAMNNTIGAAFNGGAGGNTISANGGPGVWVSTGSGIGNRILVNSIYGNAGLAIDLGGIGAMSNDVLDGDAGANNLQNYPVLLNAFRTPNQYEVVQGVLDSFNSNGVGFRIDFYLSSNCSNFGTPARGETAIYIGGTTVDTNASGHIGYWVKLPLGNYSLGYLSATATAPDGSTSEIGECKQESQDLIFRSSLEGGGF</sequence>
<dbReference type="InterPro" id="IPR039448">
    <property type="entry name" value="Beta_helix"/>
</dbReference>
<feature type="signal peptide" evidence="1">
    <location>
        <begin position="1"/>
        <end position="26"/>
    </location>
</feature>
<dbReference type="EMBL" id="CP035704">
    <property type="protein sequence ID" value="QBB71458.1"/>
    <property type="molecule type" value="Genomic_DNA"/>
</dbReference>
<dbReference type="SUPFAM" id="SSF51126">
    <property type="entry name" value="Pectin lyase-like"/>
    <property type="match status" value="2"/>
</dbReference>
<proteinExistence type="predicted"/>
<dbReference type="InterPro" id="IPR012334">
    <property type="entry name" value="Pectin_lyas_fold"/>
</dbReference>
<evidence type="ECO:0000313" key="4">
    <source>
        <dbReference type="Proteomes" id="UP000291562"/>
    </source>
</evidence>
<dbReference type="KEGG" id="xbc:ELE36_14430"/>
<dbReference type="Proteomes" id="UP000291562">
    <property type="component" value="Chromosome"/>
</dbReference>
<reference evidence="3 4" key="1">
    <citation type="submission" date="2019-01" db="EMBL/GenBank/DDBJ databases">
        <title>Pseudolysobacter antarctica gen. nov., sp. nov., isolated from Fildes Peninsula, Antarctica.</title>
        <authorList>
            <person name="Wei Z."/>
            <person name="Peng F."/>
        </authorList>
    </citation>
    <scope>NUCLEOTIDE SEQUENCE [LARGE SCALE GENOMIC DNA]</scope>
    <source>
        <strain evidence="3 4">AQ6-296</strain>
    </source>
</reference>
<feature type="chain" id="PRO_5019429072" evidence="1">
    <location>
        <begin position="27"/>
        <end position="824"/>
    </location>
</feature>
<keyword evidence="4" id="KW-1185">Reference proteome</keyword>
<gene>
    <name evidence="3" type="ORF">ELE36_14430</name>
</gene>
<evidence type="ECO:0000256" key="1">
    <source>
        <dbReference type="SAM" id="SignalP"/>
    </source>
</evidence>